<dbReference type="STRING" id="1618446.UV61_C0008G0010"/>
<name>A0A0G1CM20_9BACT</name>
<sequence>MTEVISEVPVTLKVIQTTDKFFRLEIVCGLCDAFNQSFVFYEPESTLPVDTEQAALRHYQETGHPVERILYLPIGMKTAPAFFNM</sequence>
<dbReference type="Proteomes" id="UP000034050">
    <property type="component" value="Unassembled WGS sequence"/>
</dbReference>
<protein>
    <submittedName>
        <fullName evidence="1">Uncharacterized protein</fullName>
    </submittedName>
</protein>
<accession>A0A0G1CM20</accession>
<gene>
    <name evidence="1" type="ORF">UV61_C0008G0010</name>
</gene>
<evidence type="ECO:0000313" key="2">
    <source>
        <dbReference type="Proteomes" id="UP000034050"/>
    </source>
</evidence>
<comment type="caution">
    <text evidence="1">The sequence shown here is derived from an EMBL/GenBank/DDBJ whole genome shotgun (WGS) entry which is preliminary data.</text>
</comment>
<proteinExistence type="predicted"/>
<reference evidence="1 2" key="1">
    <citation type="journal article" date="2015" name="Nature">
        <title>rRNA introns, odd ribosomes, and small enigmatic genomes across a large radiation of phyla.</title>
        <authorList>
            <person name="Brown C.T."/>
            <person name="Hug L.A."/>
            <person name="Thomas B.C."/>
            <person name="Sharon I."/>
            <person name="Castelle C.J."/>
            <person name="Singh A."/>
            <person name="Wilkins M.J."/>
            <person name="Williams K.H."/>
            <person name="Banfield J.F."/>
        </authorList>
    </citation>
    <scope>NUCLEOTIDE SEQUENCE [LARGE SCALE GENOMIC DNA]</scope>
</reference>
<dbReference type="AlphaFoldDB" id="A0A0G1CM20"/>
<dbReference type="EMBL" id="LCFD01000008">
    <property type="protein sequence ID" value="KKS86557.1"/>
    <property type="molecule type" value="Genomic_DNA"/>
</dbReference>
<evidence type="ECO:0000313" key="1">
    <source>
        <dbReference type="EMBL" id="KKS86557.1"/>
    </source>
</evidence>
<organism evidence="1 2">
    <name type="scientific">Candidatus Gottesmanbacteria bacterium GW2011_GWB1_43_11</name>
    <dbReference type="NCBI Taxonomy" id="1618446"/>
    <lineage>
        <taxon>Bacteria</taxon>
        <taxon>Candidatus Gottesmaniibacteriota</taxon>
    </lineage>
</organism>